<proteinExistence type="predicted"/>
<dbReference type="Proteomes" id="UP000716322">
    <property type="component" value="Unassembled WGS sequence"/>
</dbReference>
<keyword evidence="1" id="KW-0472">Membrane</keyword>
<feature type="transmembrane region" description="Helical" evidence="1">
    <location>
        <begin position="21"/>
        <end position="53"/>
    </location>
</feature>
<evidence type="ECO:0000256" key="1">
    <source>
        <dbReference type="SAM" id="Phobius"/>
    </source>
</evidence>
<sequence length="456" mass="50935">MAGIGFELRRILRRDNLRSLIEAYTLAAILGSGPWILSMVGIVVIGLLSYGVAGPDIVLAEFQASIRYVIALSLILTGPFQLAFIRFTADRMYENRLDVVVPNYRAVSLVVSSLAGTGGIVGVWLLFPGQSPAYRILLVTSFVVVCNIWIATIFLAGLKQYKEIVWLYALGYGITLAASLALRTRGLEGLMFGFVFGQAFLLAGMLALILRSFPASTWVSFAFFRNGCTYPSLVLIGLFYNLGVWVDKFLFWYTPFLGQQVMGPFNASLIYDLPAFLAYLSIIPGMAVFLLRMETDFVEHYEGFYDSVRAGGSLSQIRKQRNRIVLTVRIGVLELIKVQAVTTLLLFVWGERLLVWMDISPLNLPLLYLRLIGAALHVLFLAILNVFFYLDRRMIALWLCVGLTVPNLLFTQVSIMLGPEYYGYGFAVAMLAVVLTGLLVLSKTLEELEYETFMLQ</sequence>
<feature type="transmembrane region" description="Helical" evidence="1">
    <location>
        <begin position="324"/>
        <end position="347"/>
    </location>
</feature>
<evidence type="ECO:0000313" key="3">
    <source>
        <dbReference type="Proteomes" id="UP000716322"/>
    </source>
</evidence>
<feature type="transmembrane region" description="Helical" evidence="1">
    <location>
        <begin position="421"/>
        <end position="441"/>
    </location>
</feature>
<name>A0ABX0PG15_9BURK</name>
<evidence type="ECO:0000313" key="2">
    <source>
        <dbReference type="EMBL" id="NIA56206.1"/>
    </source>
</evidence>
<organism evidence="2 3">
    <name type="scientific">Telluria antibiotica</name>
    <dbReference type="NCBI Taxonomy" id="2717319"/>
    <lineage>
        <taxon>Bacteria</taxon>
        <taxon>Pseudomonadati</taxon>
        <taxon>Pseudomonadota</taxon>
        <taxon>Betaproteobacteria</taxon>
        <taxon>Burkholderiales</taxon>
        <taxon>Oxalobacteraceae</taxon>
        <taxon>Telluria group</taxon>
        <taxon>Telluria</taxon>
    </lineage>
</organism>
<dbReference type="RefSeq" id="WP_166861794.1">
    <property type="nucleotide sequence ID" value="NZ_JAAQOM010000013.1"/>
</dbReference>
<feature type="transmembrane region" description="Helical" evidence="1">
    <location>
        <begin position="190"/>
        <end position="210"/>
    </location>
</feature>
<feature type="transmembrane region" description="Helical" evidence="1">
    <location>
        <begin position="395"/>
        <end position="415"/>
    </location>
</feature>
<keyword evidence="1" id="KW-1133">Transmembrane helix</keyword>
<accession>A0ABX0PG15</accession>
<dbReference type="EMBL" id="JAAQOM010000013">
    <property type="protein sequence ID" value="NIA56206.1"/>
    <property type="molecule type" value="Genomic_DNA"/>
</dbReference>
<reference evidence="2 3" key="1">
    <citation type="submission" date="2020-03" db="EMBL/GenBank/DDBJ databases">
        <title>Genome sequence of strain Massilia sp. TW-1.</title>
        <authorList>
            <person name="Chaudhary D.K."/>
        </authorList>
    </citation>
    <scope>NUCLEOTIDE SEQUENCE [LARGE SCALE GENOMIC DNA]</scope>
    <source>
        <strain evidence="2 3">TW-1</strain>
    </source>
</reference>
<keyword evidence="3" id="KW-1185">Reference proteome</keyword>
<feature type="transmembrane region" description="Helical" evidence="1">
    <location>
        <begin position="165"/>
        <end position="184"/>
    </location>
</feature>
<comment type="caution">
    <text evidence="2">The sequence shown here is derived from an EMBL/GenBank/DDBJ whole genome shotgun (WGS) entry which is preliminary data.</text>
</comment>
<protein>
    <submittedName>
        <fullName evidence="2">Exopolysaccharide Pel transporter PelG</fullName>
    </submittedName>
</protein>
<feature type="transmembrane region" description="Helical" evidence="1">
    <location>
        <begin position="106"/>
        <end position="127"/>
    </location>
</feature>
<feature type="transmembrane region" description="Helical" evidence="1">
    <location>
        <begin position="230"/>
        <end position="253"/>
    </location>
</feature>
<dbReference type="InterPro" id="IPR031617">
    <property type="entry name" value="PelG"/>
</dbReference>
<gene>
    <name evidence="2" type="primary">pelG</name>
    <name evidence="2" type="ORF">HAV22_21475</name>
</gene>
<feature type="transmembrane region" description="Helical" evidence="1">
    <location>
        <begin position="273"/>
        <end position="291"/>
    </location>
</feature>
<feature type="transmembrane region" description="Helical" evidence="1">
    <location>
        <begin position="133"/>
        <end position="158"/>
    </location>
</feature>
<dbReference type="Pfam" id="PF16933">
    <property type="entry name" value="PelG"/>
    <property type="match status" value="1"/>
</dbReference>
<feature type="transmembrane region" description="Helical" evidence="1">
    <location>
        <begin position="65"/>
        <end position="85"/>
    </location>
</feature>
<keyword evidence="1" id="KW-0812">Transmembrane</keyword>
<feature type="transmembrane region" description="Helical" evidence="1">
    <location>
        <begin position="367"/>
        <end position="388"/>
    </location>
</feature>